<evidence type="ECO:0000256" key="1">
    <source>
        <dbReference type="SAM" id="MobiDB-lite"/>
    </source>
</evidence>
<dbReference type="GeneID" id="89289277"/>
<proteinExistence type="predicted"/>
<sequence>MPGGLCFSGSLAEVLLRLRERPPTWLPVTPWLVRVTLRGDCELAGELVKRLRSLMEPGREKELGNALRAFVDECRPGEGRALAVIVLRSPSGRALEVAVEPDEAADPGPVERAVRFLCGWEQEEEKEEKEEHGDEAGEETGDA</sequence>
<dbReference type="Proteomes" id="UP001341135">
    <property type="component" value="Chromosome"/>
</dbReference>
<keyword evidence="3" id="KW-1185">Reference proteome</keyword>
<name>A0ABN6ZN83_9CREN</name>
<organism evidence="2 3">
    <name type="scientific">Pyrodictium abyssi</name>
    <dbReference type="NCBI Taxonomy" id="54256"/>
    <lineage>
        <taxon>Archaea</taxon>
        <taxon>Thermoproteota</taxon>
        <taxon>Thermoprotei</taxon>
        <taxon>Desulfurococcales</taxon>
        <taxon>Pyrodictiaceae</taxon>
        <taxon>Pyrodictium</taxon>
    </lineage>
</organism>
<protein>
    <submittedName>
        <fullName evidence="2">Uncharacterized protein</fullName>
    </submittedName>
</protein>
<dbReference type="RefSeq" id="WP_338248324.1">
    <property type="nucleotide sequence ID" value="NZ_AP028907.1"/>
</dbReference>
<reference evidence="2 3" key="1">
    <citation type="submission" date="2023-09" db="EMBL/GenBank/DDBJ databases">
        <title>Pyrofollis japonicus gen. nov. sp. nov., a novel member of the family Pyrodictiaceae isolated from the Iheya North hydrothermal field.</title>
        <authorList>
            <person name="Miyazaki U."/>
            <person name="Sanari M."/>
            <person name="Tame A."/>
            <person name="Kitajima M."/>
            <person name="Okamoto A."/>
            <person name="Sawayama S."/>
            <person name="Miyazaki J."/>
            <person name="Takai K."/>
            <person name="Nakagawa S."/>
        </authorList>
    </citation>
    <scope>NUCLEOTIDE SEQUENCE [LARGE SCALE GENOMIC DNA]</scope>
    <source>
        <strain evidence="2 3">AV2</strain>
    </source>
</reference>
<feature type="region of interest" description="Disordered" evidence="1">
    <location>
        <begin position="121"/>
        <end position="143"/>
    </location>
</feature>
<dbReference type="EMBL" id="AP028907">
    <property type="protein sequence ID" value="BES81693.1"/>
    <property type="molecule type" value="Genomic_DNA"/>
</dbReference>
<evidence type="ECO:0000313" key="2">
    <source>
        <dbReference type="EMBL" id="BES81693.1"/>
    </source>
</evidence>
<evidence type="ECO:0000313" key="3">
    <source>
        <dbReference type="Proteomes" id="UP001341135"/>
    </source>
</evidence>
<accession>A0ABN6ZN83</accession>
<gene>
    <name evidence="2" type="ORF">PABY_12600</name>
</gene>